<reference evidence="2" key="1">
    <citation type="journal article" date="2020" name="Stud. Mycol.">
        <title>101 Dothideomycetes genomes: a test case for predicting lifestyles and emergence of pathogens.</title>
        <authorList>
            <person name="Haridas S."/>
            <person name="Albert R."/>
            <person name="Binder M."/>
            <person name="Bloem J."/>
            <person name="Labutti K."/>
            <person name="Salamov A."/>
            <person name="Andreopoulos B."/>
            <person name="Baker S."/>
            <person name="Barry K."/>
            <person name="Bills G."/>
            <person name="Bluhm B."/>
            <person name="Cannon C."/>
            <person name="Castanera R."/>
            <person name="Culley D."/>
            <person name="Daum C."/>
            <person name="Ezra D."/>
            <person name="Gonzalez J."/>
            <person name="Henrissat B."/>
            <person name="Kuo A."/>
            <person name="Liang C."/>
            <person name="Lipzen A."/>
            <person name="Lutzoni F."/>
            <person name="Magnuson J."/>
            <person name="Mondo S."/>
            <person name="Nolan M."/>
            <person name="Ohm R."/>
            <person name="Pangilinan J."/>
            <person name="Park H.-J."/>
            <person name="Ramirez L."/>
            <person name="Alfaro M."/>
            <person name="Sun H."/>
            <person name="Tritt A."/>
            <person name="Yoshinaga Y."/>
            <person name="Zwiers L.-H."/>
            <person name="Turgeon B."/>
            <person name="Goodwin S."/>
            <person name="Spatafora J."/>
            <person name="Crous P."/>
            <person name="Grigoriev I."/>
        </authorList>
    </citation>
    <scope>NUCLEOTIDE SEQUENCE</scope>
    <source>
        <strain evidence="2">CBS 627.86</strain>
    </source>
</reference>
<dbReference type="Proteomes" id="UP000799770">
    <property type="component" value="Unassembled WGS sequence"/>
</dbReference>
<dbReference type="PANTHER" id="PTHR35910">
    <property type="entry name" value="2EXR DOMAIN-CONTAINING PROTEIN"/>
    <property type="match status" value="1"/>
</dbReference>
<sequence length="207" mass="24357">MTAFHLFPRLPFELRARIWELTVEPRTVDVRIKHREYKPPLLVSSTPVPGPLQACQEARNLQLYQQAFSEIPRSGTERRYIWVNMDIDLISIGKTSFKSYKTVAPMIHRLKFEGENSNDLYYHFSMKELRAFVNVKEIHVVCADGMSAWYGALEDHHWPCGEENVFMIDPTDGRMMRGMDMDEMFHQEFKENWAREGYDYDTGEPLT</sequence>
<accession>A0A6A5ZMQ5</accession>
<name>A0A6A5ZMQ5_9PLEO</name>
<dbReference type="AlphaFoldDB" id="A0A6A5ZMQ5"/>
<evidence type="ECO:0000313" key="3">
    <source>
        <dbReference type="Proteomes" id="UP000799770"/>
    </source>
</evidence>
<feature type="domain" description="2EXR" evidence="1">
    <location>
        <begin position="4"/>
        <end position="90"/>
    </location>
</feature>
<keyword evidence="3" id="KW-1185">Reference proteome</keyword>
<protein>
    <recommendedName>
        <fullName evidence="1">2EXR domain-containing protein</fullName>
    </recommendedName>
</protein>
<dbReference type="OrthoDB" id="3473305at2759"/>
<dbReference type="PANTHER" id="PTHR35910:SF1">
    <property type="entry name" value="2EXR DOMAIN-CONTAINING PROTEIN"/>
    <property type="match status" value="1"/>
</dbReference>
<proteinExistence type="predicted"/>
<dbReference type="InterPro" id="IPR045518">
    <property type="entry name" value="2EXR"/>
</dbReference>
<gene>
    <name evidence="2" type="ORF">BDV96DRAFT_352009</name>
</gene>
<dbReference type="Pfam" id="PF20150">
    <property type="entry name" value="2EXR"/>
    <property type="match status" value="1"/>
</dbReference>
<organism evidence="2 3">
    <name type="scientific">Lophiotrema nucula</name>
    <dbReference type="NCBI Taxonomy" id="690887"/>
    <lineage>
        <taxon>Eukaryota</taxon>
        <taxon>Fungi</taxon>
        <taxon>Dikarya</taxon>
        <taxon>Ascomycota</taxon>
        <taxon>Pezizomycotina</taxon>
        <taxon>Dothideomycetes</taxon>
        <taxon>Pleosporomycetidae</taxon>
        <taxon>Pleosporales</taxon>
        <taxon>Lophiotremataceae</taxon>
        <taxon>Lophiotrema</taxon>
    </lineage>
</organism>
<evidence type="ECO:0000313" key="2">
    <source>
        <dbReference type="EMBL" id="KAF2119738.1"/>
    </source>
</evidence>
<evidence type="ECO:0000259" key="1">
    <source>
        <dbReference type="Pfam" id="PF20150"/>
    </source>
</evidence>
<dbReference type="EMBL" id="ML977315">
    <property type="protein sequence ID" value="KAF2119738.1"/>
    <property type="molecule type" value="Genomic_DNA"/>
</dbReference>